<evidence type="ECO:0000256" key="1">
    <source>
        <dbReference type="SAM" id="MobiDB-lite"/>
    </source>
</evidence>
<feature type="region of interest" description="Disordered" evidence="1">
    <location>
        <begin position="242"/>
        <end position="308"/>
    </location>
</feature>
<accession>A0A5B0N378</accession>
<protein>
    <submittedName>
        <fullName evidence="2">Uncharacterized protein</fullName>
    </submittedName>
</protein>
<dbReference type="AlphaFoldDB" id="A0A5B0N378"/>
<proteinExistence type="predicted"/>
<feature type="region of interest" description="Disordered" evidence="1">
    <location>
        <begin position="65"/>
        <end position="90"/>
    </location>
</feature>
<sequence>MSTQEHELISWQFSSGVLSISQICLKYDTGLDLYKKVRVLATHPGLKPNERGHIQALLDNIKADYENSDDKDNMGGPEFPDIRRSPATPVGVRDGRIESGYLRGCGYPLTISAETHIHICQQIPASVDVNMEDGQHLDKSQNTLNTLGQRSFLTQSGNEFLESIEQNHAILNKRVSVQPATNPATSLTTAVPSNASATVPVGLLPLPPKKTVIHKPCSCPTQYCLPMVQLEGMGDDVAAKRAHLKRHGSHEDADGSTDDKVENTDKQPSQGQVGVVLDNGLGRTANLQRRPNVSDSEQTNNATAKAATKMTVKAAKPLSTLGSPRTSLLIKIVKDPLAGSQSSNSTEQPEQLPILIHNRKIVSMPVQISQPLLY</sequence>
<reference evidence="2 3" key="1">
    <citation type="submission" date="2019-05" db="EMBL/GenBank/DDBJ databases">
        <title>Emergence of the Ug99 lineage of the wheat stem rust pathogen through somatic hybridization.</title>
        <authorList>
            <person name="Li F."/>
            <person name="Upadhyaya N.M."/>
            <person name="Sperschneider J."/>
            <person name="Matny O."/>
            <person name="Nguyen-Phuc H."/>
            <person name="Mago R."/>
            <person name="Raley C."/>
            <person name="Miller M.E."/>
            <person name="Silverstein K.A.T."/>
            <person name="Henningsen E."/>
            <person name="Hirsch C.D."/>
            <person name="Visser B."/>
            <person name="Pretorius Z.A."/>
            <person name="Steffenson B.J."/>
            <person name="Schwessinger B."/>
            <person name="Dodds P.N."/>
            <person name="Figueroa M."/>
        </authorList>
    </citation>
    <scope>NUCLEOTIDE SEQUENCE [LARGE SCALE GENOMIC DNA]</scope>
    <source>
        <strain evidence="2 3">Ug99</strain>
    </source>
</reference>
<feature type="compositionally biased region" description="Basic and acidic residues" evidence="1">
    <location>
        <begin position="249"/>
        <end position="265"/>
    </location>
</feature>
<feature type="compositionally biased region" description="Polar residues" evidence="1">
    <location>
        <begin position="285"/>
        <end position="298"/>
    </location>
</feature>
<gene>
    <name evidence="2" type="ORF">PGTUg99_021530</name>
</gene>
<feature type="compositionally biased region" description="Low complexity" evidence="1">
    <location>
        <begin position="299"/>
        <end position="308"/>
    </location>
</feature>
<organism evidence="2 3">
    <name type="scientific">Puccinia graminis f. sp. tritici</name>
    <dbReference type="NCBI Taxonomy" id="56615"/>
    <lineage>
        <taxon>Eukaryota</taxon>
        <taxon>Fungi</taxon>
        <taxon>Dikarya</taxon>
        <taxon>Basidiomycota</taxon>
        <taxon>Pucciniomycotina</taxon>
        <taxon>Pucciniomycetes</taxon>
        <taxon>Pucciniales</taxon>
        <taxon>Pucciniaceae</taxon>
        <taxon>Puccinia</taxon>
    </lineage>
</organism>
<dbReference type="Proteomes" id="UP000325313">
    <property type="component" value="Unassembled WGS sequence"/>
</dbReference>
<dbReference type="EMBL" id="VDEP01000438">
    <property type="protein sequence ID" value="KAA1083272.1"/>
    <property type="molecule type" value="Genomic_DNA"/>
</dbReference>
<comment type="caution">
    <text evidence="2">The sequence shown here is derived from an EMBL/GenBank/DDBJ whole genome shotgun (WGS) entry which is preliminary data.</text>
</comment>
<name>A0A5B0N378_PUCGR</name>
<evidence type="ECO:0000313" key="2">
    <source>
        <dbReference type="EMBL" id="KAA1083272.1"/>
    </source>
</evidence>
<evidence type="ECO:0000313" key="3">
    <source>
        <dbReference type="Proteomes" id="UP000325313"/>
    </source>
</evidence>